<dbReference type="InterPro" id="IPR052433">
    <property type="entry name" value="X-Pro_dipept-like"/>
</dbReference>
<dbReference type="EMBL" id="CP096142">
    <property type="protein sequence ID" value="UXA64424.1"/>
    <property type="molecule type" value="Genomic_DNA"/>
</dbReference>
<dbReference type="InterPro" id="IPR001714">
    <property type="entry name" value="Pept_M24_MAP"/>
</dbReference>
<evidence type="ECO:0000256" key="5">
    <source>
        <dbReference type="ARBA" id="ARBA00022670"/>
    </source>
</evidence>
<protein>
    <recommendedName>
        <fullName evidence="4">Xaa-Pro aminopeptidase</fullName>
        <ecNumber evidence="4">3.4.11.9</ecNumber>
    </recommendedName>
</protein>
<dbReference type="AlphaFoldDB" id="A0A9Q9MRQ9"/>
<accession>A0A9Q9MRQ9</accession>
<keyword evidence="11" id="KW-0031">Aminopeptidase</keyword>
<evidence type="ECO:0000256" key="8">
    <source>
        <dbReference type="ARBA" id="ARBA00023049"/>
    </source>
</evidence>
<dbReference type="GO" id="GO:0006508">
    <property type="term" value="P:proteolysis"/>
    <property type="evidence" value="ECO:0007669"/>
    <property type="project" value="UniProtKB-KW"/>
</dbReference>
<dbReference type="GO" id="GO:0070006">
    <property type="term" value="F:metalloaminopeptidase activity"/>
    <property type="evidence" value="ECO:0007669"/>
    <property type="project" value="InterPro"/>
</dbReference>
<comment type="similarity">
    <text evidence="3">Belongs to the peptidase M24B family.</text>
</comment>
<comment type="cofactor">
    <cofactor evidence="2">
        <name>Mn(2+)</name>
        <dbReference type="ChEBI" id="CHEBI:29035"/>
    </cofactor>
</comment>
<dbReference type="GO" id="GO:0030145">
    <property type="term" value="F:manganese ion binding"/>
    <property type="evidence" value="ECO:0007669"/>
    <property type="project" value="InterPro"/>
</dbReference>
<keyword evidence="6" id="KW-0479">Metal-binding</keyword>
<dbReference type="InterPro" id="IPR036005">
    <property type="entry name" value="Creatinase/aminopeptidase-like"/>
</dbReference>
<evidence type="ECO:0000256" key="4">
    <source>
        <dbReference type="ARBA" id="ARBA00012574"/>
    </source>
</evidence>
<dbReference type="SUPFAM" id="SSF53092">
    <property type="entry name" value="Creatinase/prolidase N-terminal domain"/>
    <property type="match status" value="1"/>
</dbReference>
<dbReference type="PANTHER" id="PTHR43226:SF4">
    <property type="entry name" value="XAA-PRO AMINOPEPTIDASE 3"/>
    <property type="match status" value="1"/>
</dbReference>
<dbReference type="InterPro" id="IPR029149">
    <property type="entry name" value="Creatin/AminoP/Spt16_N"/>
</dbReference>
<evidence type="ECO:0000256" key="1">
    <source>
        <dbReference type="ARBA" id="ARBA00001424"/>
    </source>
</evidence>
<dbReference type="PRINTS" id="PR00599">
    <property type="entry name" value="MAPEPTIDASE"/>
</dbReference>
<evidence type="ECO:0000256" key="9">
    <source>
        <dbReference type="ARBA" id="ARBA00023211"/>
    </source>
</evidence>
<evidence type="ECO:0000313" key="12">
    <source>
        <dbReference type="Proteomes" id="UP001058381"/>
    </source>
</evidence>
<sequence>MKKLTGIGTAEYARRRKQLMQMAGEQAILILPAAPERVRSHDTHYPYRQDSDFWYLSGFPEPEAVLVLVPGRKHGEAILFCRERDAEREAWDGPREGQEGAVERYGMDDAYPIDDVDDILPGLLEGRSRVYYHFGRDVDFDLKLIGWLKRVREQVRHGAQPPHEFLELGHLLHEQRLFKSRDEIALMQQAADISVRAHRAAMRLARPGVHEYELQAEVEREFRAADAWPAYGSIVGTGSNACVLHYRANNARSRDGELVLIDAGAEYRGYAADITRTFPVNGRFTPAQRALHDLVGAAQAAALAQAYPGVAYEAGHLAAVEILTEGLLRLSLLKGKLERNIADGQYKRFYRHKTGHWLGLDVHDVGDYRLAGDSRLLEPGMVFTIEPGLYVSADDTSVEAKWRGIGIRTEDNVLITADGHRVLTDALARSADEIEAEMAGGA</sequence>
<proteinExistence type="inferred from homology"/>
<name>A0A9Q9MRQ9_9XANT</name>
<dbReference type="InterPro" id="IPR000994">
    <property type="entry name" value="Pept_M24"/>
</dbReference>
<dbReference type="GO" id="GO:0005829">
    <property type="term" value="C:cytosol"/>
    <property type="evidence" value="ECO:0007669"/>
    <property type="project" value="TreeGrafter"/>
</dbReference>
<dbReference type="CDD" id="cd01087">
    <property type="entry name" value="Prolidase"/>
    <property type="match status" value="1"/>
</dbReference>
<dbReference type="PANTHER" id="PTHR43226">
    <property type="entry name" value="XAA-PRO AMINOPEPTIDASE 3"/>
    <property type="match status" value="1"/>
</dbReference>
<dbReference type="Pfam" id="PF00557">
    <property type="entry name" value="Peptidase_M24"/>
    <property type="match status" value="1"/>
</dbReference>
<evidence type="ECO:0000256" key="7">
    <source>
        <dbReference type="ARBA" id="ARBA00022801"/>
    </source>
</evidence>
<evidence type="ECO:0000256" key="2">
    <source>
        <dbReference type="ARBA" id="ARBA00001936"/>
    </source>
</evidence>
<evidence type="ECO:0000313" key="11">
    <source>
        <dbReference type="EMBL" id="UXA64424.1"/>
    </source>
</evidence>
<dbReference type="Gene3D" id="3.90.230.10">
    <property type="entry name" value="Creatinase/methionine aminopeptidase superfamily"/>
    <property type="match status" value="1"/>
</dbReference>
<dbReference type="InterPro" id="IPR007865">
    <property type="entry name" value="Aminopep_P_N"/>
</dbReference>
<keyword evidence="5" id="KW-0645">Protease</keyword>
<dbReference type="RefSeq" id="WP_252162176.1">
    <property type="nucleotide sequence ID" value="NZ_CP094827.1"/>
</dbReference>
<dbReference type="Pfam" id="PF05195">
    <property type="entry name" value="AMP_N"/>
    <property type="match status" value="1"/>
</dbReference>
<dbReference type="Gene3D" id="3.40.350.10">
    <property type="entry name" value="Creatinase/prolidase N-terminal domain"/>
    <property type="match status" value="1"/>
</dbReference>
<dbReference type="GeneID" id="75152871"/>
<gene>
    <name evidence="11" type="ORF">M0D43_15920</name>
</gene>
<keyword evidence="8" id="KW-0482">Metalloprotease</keyword>
<evidence type="ECO:0000259" key="10">
    <source>
        <dbReference type="SMART" id="SM01011"/>
    </source>
</evidence>
<organism evidence="11 12">
    <name type="scientific">Xanthomonas prunicola</name>
    <dbReference type="NCBI Taxonomy" id="2053930"/>
    <lineage>
        <taxon>Bacteria</taxon>
        <taxon>Pseudomonadati</taxon>
        <taxon>Pseudomonadota</taxon>
        <taxon>Gammaproteobacteria</taxon>
        <taxon>Lysobacterales</taxon>
        <taxon>Lysobacteraceae</taxon>
        <taxon>Xanthomonas</taxon>
    </lineage>
</organism>
<dbReference type="Proteomes" id="UP001058381">
    <property type="component" value="Chromosome"/>
</dbReference>
<reference evidence="11" key="1">
    <citation type="submission" date="2022-04" db="EMBL/GenBank/DDBJ databases">
        <title>Xanthomonas prunicola pv. tritici, a pathogen causing a previously unreported foliar disease of wheat.</title>
        <authorList>
            <person name="Clavijo F."/>
            <person name="Curland R.D."/>
            <person name="Dill-Macky R."/>
            <person name="Pereyra S."/>
            <person name="Roman-Reyna V."/>
            <person name="Siri M.I."/>
        </authorList>
    </citation>
    <scope>NUCLEOTIDE SEQUENCE</scope>
    <source>
        <strain evidence="11">CIX249</strain>
    </source>
</reference>
<evidence type="ECO:0000256" key="6">
    <source>
        <dbReference type="ARBA" id="ARBA00022723"/>
    </source>
</evidence>
<keyword evidence="7" id="KW-0378">Hydrolase</keyword>
<dbReference type="SMART" id="SM01011">
    <property type="entry name" value="AMP_N"/>
    <property type="match status" value="1"/>
</dbReference>
<dbReference type="SUPFAM" id="SSF55920">
    <property type="entry name" value="Creatinase/aminopeptidase"/>
    <property type="match status" value="1"/>
</dbReference>
<dbReference type="EC" id="3.4.11.9" evidence="4"/>
<keyword evidence="9" id="KW-0464">Manganese</keyword>
<comment type="catalytic activity">
    <reaction evidence="1">
        <text>Release of any N-terminal amino acid, including proline, that is linked to proline, even from a dipeptide or tripeptide.</text>
        <dbReference type="EC" id="3.4.11.9"/>
    </reaction>
</comment>
<evidence type="ECO:0000256" key="3">
    <source>
        <dbReference type="ARBA" id="ARBA00008766"/>
    </source>
</evidence>
<feature type="domain" description="Aminopeptidase P N-terminal" evidence="10">
    <location>
        <begin position="7"/>
        <end position="141"/>
    </location>
</feature>